<dbReference type="InterPro" id="IPR025975">
    <property type="entry name" value="Polysacc_lyase"/>
</dbReference>
<dbReference type="EMBL" id="FNOK01000042">
    <property type="protein sequence ID" value="SDZ00416.1"/>
    <property type="molecule type" value="Genomic_DNA"/>
</dbReference>
<feature type="chain" id="PRO_5039420156" evidence="1">
    <location>
        <begin position="26"/>
        <end position="237"/>
    </location>
</feature>
<dbReference type="AlphaFoldDB" id="A0A1H3PGZ8"/>
<protein>
    <submittedName>
        <fullName evidence="2">Polysaccharide lyase</fullName>
    </submittedName>
</protein>
<evidence type="ECO:0000313" key="3">
    <source>
        <dbReference type="Proteomes" id="UP000199529"/>
    </source>
</evidence>
<keyword evidence="2" id="KW-0456">Lyase</keyword>
<accession>A0A1H3PGZ8</accession>
<feature type="signal peptide" evidence="1">
    <location>
        <begin position="1"/>
        <end position="25"/>
    </location>
</feature>
<dbReference type="STRING" id="418495.SAMN05216215_104231"/>
<proteinExistence type="predicted"/>
<reference evidence="3" key="1">
    <citation type="submission" date="2016-10" db="EMBL/GenBank/DDBJ databases">
        <authorList>
            <person name="Varghese N."/>
            <person name="Submissions S."/>
        </authorList>
    </citation>
    <scope>NUCLEOTIDE SEQUENCE [LARGE SCALE GENOMIC DNA]</scope>
    <source>
        <strain evidence="3">CGMCC 4.3530</strain>
    </source>
</reference>
<name>A0A1H3PGZ8_9PSEU</name>
<dbReference type="Proteomes" id="UP000199529">
    <property type="component" value="Unassembled WGS sequence"/>
</dbReference>
<gene>
    <name evidence="2" type="ORF">SAMN05216215_104231</name>
</gene>
<evidence type="ECO:0000313" key="2">
    <source>
        <dbReference type="EMBL" id="SDZ00416.1"/>
    </source>
</evidence>
<keyword evidence="3" id="KW-1185">Reference proteome</keyword>
<dbReference type="Gene3D" id="2.60.120.200">
    <property type="match status" value="1"/>
</dbReference>
<sequence length="237" mass="25808">MVGRFPAVALLAAVLVVASAPSAAAAAIWDGDAANGKGVFAHIGSECAAPGSVTAVDDPEHGAVWRYDKPAESRRCESRGIAIDGKEHDFENGSTYYLGWRSKLSSTVDNNATFQWKSYGSHIQNYPVVLKVIDGKLSLLQRQPDETRIVWEHPIAAGEWHSIVLGLHLSDETTGGWVEFWFNGEQQTFSDGSKRWACRTFDSENHPKWGVYGAEGDDVVNEIDALKVGTDYADVAP</sequence>
<organism evidence="2 3">
    <name type="scientific">Saccharopolyspora shandongensis</name>
    <dbReference type="NCBI Taxonomy" id="418495"/>
    <lineage>
        <taxon>Bacteria</taxon>
        <taxon>Bacillati</taxon>
        <taxon>Actinomycetota</taxon>
        <taxon>Actinomycetes</taxon>
        <taxon>Pseudonocardiales</taxon>
        <taxon>Pseudonocardiaceae</taxon>
        <taxon>Saccharopolyspora</taxon>
    </lineage>
</organism>
<keyword evidence="1" id="KW-0732">Signal</keyword>
<dbReference type="GO" id="GO:0016829">
    <property type="term" value="F:lyase activity"/>
    <property type="evidence" value="ECO:0007669"/>
    <property type="project" value="UniProtKB-KW"/>
</dbReference>
<dbReference type="Pfam" id="PF14099">
    <property type="entry name" value="Polysacc_lyase"/>
    <property type="match status" value="1"/>
</dbReference>
<evidence type="ECO:0000256" key="1">
    <source>
        <dbReference type="SAM" id="SignalP"/>
    </source>
</evidence>